<dbReference type="Pfam" id="PF00587">
    <property type="entry name" value="tRNA-synt_2b"/>
    <property type="match status" value="1"/>
</dbReference>
<dbReference type="Proteomes" id="UP000230869">
    <property type="component" value="Unassembled WGS sequence"/>
</dbReference>
<organism evidence="12 13">
    <name type="scientific">Candidatus Falkowbacteria bacterium CG11_big_fil_rev_8_21_14_0_20_39_10</name>
    <dbReference type="NCBI Taxonomy" id="1974570"/>
    <lineage>
        <taxon>Bacteria</taxon>
        <taxon>Candidatus Falkowiibacteriota</taxon>
    </lineage>
</organism>
<feature type="domain" description="Aminoacyl-transfer RNA synthetases class-II family profile" evidence="11">
    <location>
        <begin position="1"/>
        <end position="194"/>
    </location>
</feature>
<keyword evidence="6" id="KW-0862">Zinc</keyword>
<dbReference type="PANTHER" id="PTHR11451:SF56">
    <property type="entry name" value="THREONINE--TRNA LIGASE 1"/>
    <property type="match status" value="1"/>
</dbReference>
<gene>
    <name evidence="12" type="ORF">COV49_02695</name>
</gene>
<dbReference type="InterPro" id="IPR002320">
    <property type="entry name" value="Thr-tRNA-ligase_IIa"/>
</dbReference>
<reference evidence="12 13" key="1">
    <citation type="submission" date="2017-09" db="EMBL/GenBank/DDBJ databases">
        <title>Depth-based differentiation of microbial function through sediment-hosted aquifers and enrichment of novel symbionts in the deep terrestrial subsurface.</title>
        <authorList>
            <person name="Probst A.J."/>
            <person name="Ladd B."/>
            <person name="Jarett J.K."/>
            <person name="Geller-Mcgrath D.E."/>
            <person name="Sieber C.M."/>
            <person name="Emerson J.B."/>
            <person name="Anantharaman K."/>
            <person name="Thomas B.C."/>
            <person name="Malmstrom R."/>
            <person name="Stieglmeier M."/>
            <person name="Klingl A."/>
            <person name="Woyke T."/>
            <person name="Ryan C.M."/>
            <person name="Banfield J.F."/>
        </authorList>
    </citation>
    <scope>NUCLEOTIDE SEQUENCE [LARGE SCALE GENOMIC DNA]</scope>
    <source>
        <strain evidence="12">CG11_big_fil_rev_8_21_14_0_20_39_10</strain>
    </source>
</reference>
<evidence type="ECO:0000256" key="9">
    <source>
        <dbReference type="ARBA" id="ARBA00023146"/>
    </source>
</evidence>
<evidence type="ECO:0000256" key="2">
    <source>
        <dbReference type="ARBA" id="ARBA00013163"/>
    </source>
</evidence>
<name>A0A2M6K8Z4_9BACT</name>
<evidence type="ECO:0000256" key="10">
    <source>
        <dbReference type="ARBA" id="ARBA00049515"/>
    </source>
</evidence>
<dbReference type="AlphaFoldDB" id="A0A2M6K8Z4"/>
<dbReference type="Gene3D" id="3.40.50.800">
    <property type="entry name" value="Anticodon-binding domain"/>
    <property type="match status" value="1"/>
</dbReference>
<dbReference type="GO" id="GO:0004829">
    <property type="term" value="F:threonine-tRNA ligase activity"/>
    <property type="evidence" value="ECO:0007669"/>
    <property type="project" value="UniProtKB-EC"/>
</dbReference>
<keyword evidence="4" id="KW-0479">Metal-binding</keyword>
<dbReference type="InterPro" id="IPR047246">
    <property type="entry name" value="ThrRS_anticodon"/>
</dbReference>
<dbReference type="GO" id="GO:0006435">
    <property type="term" value="P:threonyl-tRNA aminoacylation"/>
    <property type="evidence" value="ECO:0007669"/>
    <property type="project" value="InterPro"/>
</dbReference>
<dbReference type="EC" id="6.1.1.3" evidence="2"/>
<evidence type="ECO:0000256" key="7">
    <source>
        <dbReference type="ARBA" id="ARBA00022840"/>
    </source>
</evidence>
<evidence type="ECO:0000313" key="13">
    <source>
        <dbReference type="Proteomes" id="UP000230869"/>
    </source>
</evidence>
<dbReference type="InterPro" id="IPR004154">
    <property type="entry name" value="Anticodon-bd"/>
</dbReference>
<keyword evidence="8" id="KW-0648">Protein biosynthesis</keyword>
<dbReference type="FunFam" id="3.30.930.10:FF:000002">
    <property type="entry name" value="Threonine--tRNA ligase"/>
    <property type="match status" value="1"/>
</dbReference>
<evidence type="ECO:0000256" key="4">
    <source>
        <dbReference type="ARBA" id="ARBA00022723"/>
    </source>
</evidence>
<keyword evidence="3 12" id="KW-0436">Ligase</keyword>
<dbReference type="InterPro" id="IPR045864">
    <property type="entry name" value="aa-tRNA-synth_II/BPL/LPL"/>
</dbReference>
<dbReference type="InterPro" id="IPR036621">
    <property type="entry name" value="Anticodon-bd_dom_sf"/>
</dbReference>
<dbReference type="SUPFAM" id="SSF55681">
    <property type="entry name" value="Class II aaRS and biotin synthetases"/>
    <property type="match status" value="1"/>
</dbReference>
<dbReference type="GO" id="GO:0005737">
    <property type="term" value="C:cytoplasm"/>
    <property type="evidence" value="ECO:0007669"/>
    <property type="project" value="InterPro"/>
</dbReference>
<protein>
    <recommendedName>
        <fullName evidence="2">threonine--tRNA ligase</fullName>
        <ecNumber evidence="2">6.1.1.3</ecNumber>
    </recommendedName>
</protein>
<evidence type="ECO:0000259" key="11">
    <source>
        <dbReference type="PROSITE" id="PS50862"/>
    </source>
</evidence>
<dbReference type="CDD" id="cd00860">
    <property type="entry name" value="ThrRS_anticodon"/>
    <property type="match status" value="1"/>
</dbReference>
<accession>A0A2M6K8Z4</accession>
<keyword evidence="9" id="KW-0030">Aminoacyl-tRNA synthetase</keyword>
<dbReference type="Pfam" id="PF03129">
    <property type="entry name" value="HGTP_anticodon"/>
    <property type="match status" value="1"/>
</dbReference>
<dbReference type="EMBL" id="PCWW01000045">
    <property type="protein sequence ID" value="PIR13307.1"/>
    <property type="molecule type" value="Genomic_DNA"/>
</dbReference>
<dbReference type="SUPFAM" id="SSF52954">
    <property type="entry name" value="Class II aaRS ABD-related"/>
    <property type="match status" value="1"/>
</dbReference>
<dbReference type="FunFam" id="3.40.50.800:FF:000001">
    <property type="entry name" value="Threonine--tRNA ligase"/>
    <property type="match status" value="1"/>
</dbReference>
<dbReference type="GO" id="GO:0005524">
    <property type="term" value="F:ATP binding"/>
    <property type="evidence" value="ECO:0007669"/>
    <property type="project" value="UniProtKB-KW"/>
</dbReference>
<dbReference type="PROSITE" id="PS50862">
    <property type="entry name" value="AA_TRNA_LIGASE_II"/>
    <property type="match status" value="1"/>
</dbReference>
<evidence type="ECO:0000256" key="8">
    <source>
        <dbReference type="ARBA" id="ARBA00022917"/>
    </source>
</evidence>
<keyword evidence="7" id="KW-0067">ATP-binding</keyword>
<evidence type="ECO:0000256" key="1">
    <source>
        <dbReference type="ARBA" id="ARBA00008226"/>
    </source>
</evidence>
<comment type="catalytic activity">
    <reaction evidence="10">
        <text>tRNA(Thr) + L-threonine + ATP = L-threonyl-tRNA(Thr) + AMP + diphosphate + H(+)</text>
        <dbReference type="Rhea" id="RHEA:24624"/>
        <dbReference type="Rhea" id="RHEA-COMP:9670"/>
        <dbReference type="Rhea" id="RHEA-COMP:9704"/>
        <dbReference type="ChEBI" id="CHEBI:15378"/>
        <dbReference type="ChEBI" id="CHEBI:30616"/>
        <dbReference type="ChEBI" id="CHEBI:33019"/>
        <dbReference type="ChEBI" id="CHEBI:57926"/>
        <dbReference type="ChEBI" id="CHEBI:78442"/>
        <dbReference type="ChEBI" id="CHEBI:78534"/>
        <dbReference type="ChEBI" id="CHEBI:456215"/>
        <dbReference type="EC" id="6.1.1.3"/>
    </reaction>
</comment>
<dbReference type="Gene3D" id="3.30.930.10">
    <property type="entry name" value="Bira Bifunctional Protein, Domain 2"/>
    <property type="match status" value="1"/>
</dbReference>
<keyword evidence="5" id="KW-0547">Nucleotide-binding</keyword>
<dbReference type="PRINTS" id="PR01047">
    <property type="entry name" value="TRNASYNTHTHR"/>
</dbReference>
<dbReference type="InterPro" id="IPR002314">
    <property type="entry name" value="aa-tRNA-synt_IIb"/>
</dbReference>
<evidence type="ECO:0000313" key="12">
    <source>
        <dbReference type="EMBL" id="PIR13307.1"/>
    </source>
</evidence>
<sequence>SYRDLPIRFADFGMIHRYERSGVLTGIIRARNFSQNDAHIYCAKEQVKDEFIKVLELFDKVYKDFNINNYWFRLSLPDYNNKEKYGDIENKKMWEYSSKIAREAMNEHGAKFTEEVGEAAFYGPKIDVQIKNVLGKEDTIATMQIDFYMPKRFNLKFINEQGKEERPVIIHRAIMGSFDRFFAFLIEQTAGAFPIWLAPVQIKIISVGEKHVKYSQKLAKEFEELNFRAEVDDSNETVGNKIRKAVAEKIPYVLVIGDKEIKSNKLAVRDRGQEKIREISKDKFVEEARERIERKK</sequence>
<dbReference type="InterPro" id="IPR006195">
    <property type="entry name" value="aa-tRNA-synth_II"/>
</dbReference>
<dbReference type="GO" id="GO:0046872">
    <property type="term" value="F:metal ion binding"/>
    <property type="evidence" value="ECO:0007669"/>
    <property type="project" value="UniProtKB-KW"/>
</dbReference>
<proteinExistence type="inferred from homology"/>
<feature type="non-terminal residue" evidence="12">
    <location>
        <position position="1"/>
    </location>
</feature>
<comment type="similarity">
    <text evidence="1">Belongs to the class-II aminoacyl-tRNA synthetase family.</text>
</comment>
<dbReference type="PANTHER" id="PTHR11451">
    <property type="entry name" value="THREONINE-TRNA LIGASE"/>
    <property type="match status" value="1"/>
</dbReference>
<evidence type="ECO:0000256" key="5">
    <source>
        <dbReference type="ARBA" id="ARBA00022741"/>
    </source>
</evidence>
<comment type="caution">
    <text evidence="12">The sequence shown here is derived from an EMBL/GenBank/DDBJ whole genome shotgun (WGS) entry which is preliminary data.</text>
</comment>
<evidence type="ECO:0000256" key="6">
    <source>
        <dbReference type="ARBA" id="ARBA00022833"/>
    </source>
</evidence>
<evidence type="ECO:0000256" key="3">
    <source>
        <dbReference type="ARBA" id="ARBA00022598"/>
    </source>
</evidence>